<keyword evidence="2" id="KW-0812">Transmembrane</keyword>
<dbReference type="PANTHER" id="PTHR46225">
    <property type="entry name" value="C3H4 TYPE ZINC FINGER PROTEIN"/>
    <property type="match status" value="1"/>
</dbReference>
<proteinExistence type="predicted"/>
<evidence type="ECO:0000256" key="1">
    <source>
        <dbReference type="SAM" id="MobiDB-lite"/>
    </source>
</evidence>
<dbReference type="EMBL" id="QGNW01001870">
    <property type="protein sequence ID" value="RVW28939.1"/>
    <property type="molecule type" value="Genomic_DNA"/>
</dbReference>
<feature type="region of interest" description="Disordered" evidence="1">
    <location>
        <begin position="154"/>
        <end position="183"/>
    </location>
</feature>
<evidence type="ECO:0000256" key="2">
    <source>
        <dbReference type="SAM" id="Phobius"/>
    </source>
</evidence>
<evidence type="ECO:0000313" key="4">
    <source>
        <dbReference type="EMBL" id="RVW28939.1"/>
    </source>
</evidence>
<evidence type="ECO:0000256" key="3">
    <source>
        <dbReference type="SAM" id="SignalP"/>
    </source>
</evidence>
<dbReference type="AlphaFoldDB" id="A0A438D0E2"/>
<reference evidence="4 5" key="1">
    <citation type="journal article" date="2018" name="PLoS Genet.">
        <title>Population sequencing reveals clonal diversity and ancestral inbreeding in the grapevine cultivar Chardonnay.</title>
        <authorList>
            <person name="Roach M.J."/>
            <person name="Johnson D.L."/>
            <person name="Bohlmann J."/>
            <person name="van Vuuren H.J."/>
            <person name="Jones S.J."/>
            <person name="Pretorius I.S."/>
            <person name="Schmidt S.A."/>
            <person name="Borneman A.R."/>
        </authorList>
    </citation>
    <scope>NUCLEOTIDE SEQUENCE [LARGE SCALE GENOMIC DNA]</scope>
    <source>
        <strain evidence="5">cv. Chardonnay</strain>
        <tissue evidence="4">Leaf</tissue>
    </source>
</reference>
<comment type="caution">
    <text evidence="4">The sequence shown here is derived from an EMBL/GenBank/DDBJ whole genome shotgun (WGS) entry which is preliminary data.</text>
</comment>
<evidence type="ECO:0000313" key="5">
    <source>
        <dbReference type="Proteomes" id="UP000288805"/>
    </source>
</evidence>
<organism evidence="4 5">
    <name type="scientific">Vitis vinifera</name>
    <name type="common">Grape</name>
    <dbReference type="NCBI Taxonomy" id="29760"/>
    <lineage>
        <taxon>Eukaryota</taxon>
        <taxon>Viridiplantae</taxon>
        <taxon>Streptophyta</taxon>
        <taxon>Embryophyta</taxon>
        <taxon>Tracheophyta</taxon>
        <taxon>Spermatophyta</taxon>
        <taxon>Magnoliopsida</taxon>
        <taxon>eudicotyledons</taxon>
        <taxon>Gunneridae</taxon>
        <taxon>Pentapetalae</taxon>
        <taxon>rosids</taxon>
        <taxon>Vitales</taxon>
        <taxon>Vitaceae</taxon>
        <taxon>Viteae</taxon>
        <taxon>Vitis</taxon>
    </lineage>
</organism>
<keyword evidence="3" id="KW-0732">Signal</keyword>
<feature type="transmembrane region" description="Helical" evidence="2">
    <location>
        <begin position="34"/>
        <end position="53"/>
    </location>
</feature>
<accession>A0A438D0E2</accession>
<keyword evidence="2" id="KW-1133">Transmembrane helix</keyword>
<protein>
    <submittedName>
        <fullName evidence="4">Uncharacterized protein</fullName>
    </submittedName>
</protein>
<feature type="signal peptide" evidence="3">
    <location>
        <begin position="1"/>
        <end position="18"/>
    </location>
</feature>
<feature type="chain" id="PRO_5019200622" evidence="3">
    <location>
        <begin position="19"/>
        <end position="183"/>
    </location>
</feature>
<dbReference type="PANTHER" id="PTHR46225:SF2">
    <property type="entry name" value="C3H4 TYPE ZINC FINGER PROTEIN"/>
    <property type="match status" value="1"/>
</dbReference>
<name>A0A438D0E2_VITVI</name>
<keyword evidence="2" id="KW-0472">Membrane</keyword>
<dbReference type="Proteomes" id="UP000288805">
    <property type="component" value="Unassembled WGS sequence"/>
</dbReference>
<gene>
    <name evidence="4" type="ORF">CK203_110344</name>
</gene>
<sequence length="183" mass="19885">MVLGCFFAFWFVLGNIWAARVSSDAEKLDMLCQLLLKTACIMYAIPAIGCFLLPRMISSALMAPRNLTVTATADLFIFKAPPTRANSFNTLPTYRFKLKKNGTDAVGVLAAGTEQERAISEEDAFCFGNRFVVFAWKNMLTMMSCESCHAAISSTRSSSQNPSERRTGSALDEDGGGHGSTVA</sequence>